<dbReference type="EMBL" id="CAUOFW020001814">
    <property type="protein sequence ID" value="CAK9148849.1"/>
    <property type="molecule type" value="Genomic_DNA"/>
</dbReference>
<evidence type="ECO:0000313" key="3">
    <source>
        <dbReference type="Proteomes" id="UP001642360"/>
    </source>
</evidence>
<dbReference type="PANTHER" id="PTHR31681">
    <property type="entry name" value="C2H2-LIKE ZINC FINGER PROTEIN"/>
    <property type="match status" value="1"/>
</dbReference>
<evidence type="ECO:0000313" key="1">
    <source>
        <dbReference type="EMBL" id="CAK9148849.1"/>
    </source>
</evidence>
<reference evidence="1 3" key="1">
    <citation type="submission" date="2024-02" db="EMBL/GenBank/DDBJ databases">
        <authorList>
            <person name="Vignale AGUSTIN F."/>
            <person name="Sosa J E."/>
            <person name="Modenutti C."/>
        </authorList>
    </citation>
    <scope>NUCLEOTIDE SEQUENCE [LARGE SCALE GENOMIC DNA]</scope>
</reference>
<dbReference type="AlphaFoldDB" id="A0ABC8RVA7"/>
<protein>
    <submittedName>
        <fullName evidence="1">Uncharacterized protein</fullName>
    </submittedName>
</protein>
<dbReference type="PANTHER" id="PTHR31681:SF34">
    <property type="entry name" value="DUF295 DOMAIN-CONTAINING PROTEIN"/>
    <property type="match status" value="1"/>
</dbReference>
<organism evidence="1 3">
    <name type="scientific">Ilex paraguariensis</name>
    <name type="common">yerba mate</name>
    <dbReference type="NCBI Taxonomy" id="185542"/>
    <lineage>
        <taxon>Eukaryota</taxon>
        <taxon>Viridiplantae</taxon>
        <taxon>Streptophyta</taxon>
        <taxon>Embryophyta</taxon>
        <taxon>Tracheophyta</taxon>
        <taxon>Spermatophyta</taxon>
        <taxon>Magnoliopsida</taxon>
        <taxon>eudicotyledons</taxon>
        <taxon>Gunneridae</taxon>
        <taxon>Pentapetalae</taxon>
        <taxon>asterids</taxon>
        <taxon>campanulids</taxon>
        <taxon>Aquifoliales</taxon>
        <taxon>Aquifoliaceae</taxon>
        <taxon>Ilex</taxon>
    </lineage>
</organism>
<accession>A0ABC8RVA7</accession>
<gene>
    <name evidence="1" type="ORF">ILEXP_LOCUS16841</name>
    <name evidence="2" type="ORF">ILEXP_LOCUS23969</name>
</gene>
<proteinExistence type="predicted"/>
<keyword evidence="3" id="KW-1185">Reference proteome</keyword>
<evidence type="ECO:0000313" key="2">
    <source>
        <dbReference type="EMBL" id="CAK9155556.1"/>
    </source>
</evidence>
<sequence>MHAMWISLKESFNCGSKLTDVIISQRTSLRSCTGEKNLEGDRVHPKGRPMREVIFQKTYTRNLYHELDISNSSRNVVKLIFQAAASHPSKHSRKIKKVLRVNNSEETLEKFEKYREMVKNKSYKQHKRHPRIIVDGNEILQFYGTTMNCCRRKLSKVSELCNDPACRVCRLIQSGFNTAYNRRNGIQLSTSSEEFSEDKNTIAKEACVKKATIVCRTIAGTVVNMFDGEYEEEYDSVGSGRNTKAEYLFVRDPSAVLPCFVIIFD</sequence>
<dbReference type="Proteomes" id="UP001642360">
    <property type="component" value="Unassembled WGS sequence"/>
</dbReference>
<dbReference type="EMBL" id="CAUOFW020002724">
    <property type="protein sequence ID" value="CAK9155556.1"/>
    <property type="molecule type" value="Genomic_DNA"/>
</dbReference>
<comment type="caution">
    <text evidence="1">The sequence shown here is derived from an EMBL/GenBank/DDBJ whole genome shotgun (WGS) entry which is preliminary data.</text>
</comment>
<dbReference type="SUPFAM" id="SSF56399">
    <property type="entry name" value="ADP-ribosylation"/>
    <property type="match status" value="1"/>
</dbReference>
<name>A0ABC8RVA7_9AQUA</name>
<dbReference type="Gene3D" id="3.90.228.10">
    <property type="match status" value="1"/>
</dbReference>